<dbReference type="GO" id="GO:0005737">
    <property type="term" value="C:cytoplasm"/>
    <property type="evidence" value="ECO:0007669"/>
    <property type="project" value="UniProtKB-SubCell"/>
</dbReference>
<reference evidence="7" key="2">
    <citation type="submission" date="2023-07" db="EMBL/GenBank/DDBJ databases">
        <title>Genome content predicts the carbon catabolic preferences of heterotrophic bacteria.</title>
        <authorList>
            <person name="Gralka M."/>
        </authorList>
    </citation>
    <scope>NUCLEOTIDE SEQUENCE</scope>
    <source>
        <strain evidence="7">F2M12</strain>
    </source>
</reference>
<evidence type="ECO:0000256" key="5">
    <source>
        <dbReference type="HAMAP-Rule" id="MF_00528"/>
    </source>
</evidence>
<evidence type="ECO:0000256" key="2">
    <source>
        <dbReference type="ARBA" id="ARBA00022490"/>
    </source>
</evidence>
<gene>
    <name evidence="6" type="ORF">AVL57_08030</name>
    <name evidence="7" type="ORF">Q4527_18190</name>
</gene>
<dbReference type="CDD" id="cd00555">
    <property type="entry name" value="Maf"/>
    <property type="match status" value="1"/>
</dbReference>
<name>A0AAW7Z702_9ALTE</name>
<evidence type="ECO:0000256" key="1">
    <source>
        <dbReference type="ARBA" id="ARBA00004496"/>
    </source>
</evidence>
<dbReference type="GO" id="GO:0047429">
    <property type="term" value="F:nucleoside triphosphate diphosphatase activity"/>
    <property type="evidence" value="ECO:0007669"/>
    <property type="project" value="InterPro"/>
</dbReference>
<dbReference type="PIRSF" id="PIRSF006305">
    <property type="entry name" value="Maf"/>
    <property type="match status" value="1"/>
</dbReference>
<dbReference type="EC" id="3.6.1.-" evidence="5"/>
<proteinExistence type="inferred from homology"/>
<keyword evidence="2 5" id="KW-0963">Cytoplasm</keyword>
<evidence type="ECO:0000313" key="8">
    <source>
        <dbReference type="Proteomes" id="UP000056750"/>
    </source>
</evidence>
<comment type="cofactor">
    <cofactor evidence="5">
        <name>a divalent metal cation</name>
        <dbReference type="ChEBI" id="CHEBI:60240"/>
    </cofactor>
</comment>
<evidence type="ECO:0000256" key="4">
    <source>
        <dbReference type="ARBA" id="ARBA00023080"/>
    </source>
</evidence>
<comment type="similarity">
    <text evidence="5">Belongs to the Maf family. YceF subfamily.</text>
</comment>
<dbReference type="PANTHER" id="PTHR43213">
    <property type="entry name" value="BIFUNCTIONAL DTTP/UTP PYROPHOSPHATASE/METHYLTRANSFERASE PROTEIN-RELATED"/>
    <property type="match status" value="1"/>
</dbReference>
<feature type="site" description="Important for substrate specificity" evidence="5">
    <location>
        <position position="70"/>
    </location>
</feature>
<evidence type="ECO:0000313" key="9">
    <source>
        <dbReference type="Proteomes" id="UP001170717"/>
    </source>
</evidence>
<dbReference type="Proteomes" id="UP000056750">
    <property type="component" value="Chromosome"/>
</dbReference>
<protein>
    <recommendedName>
        <fullName evidence="5">7-methyl-GTP pyrophosphatase</fullName>
        <shortName evidence="5">m(7)GTP pyrophosphatase</shortName>
        <ecNumber evidence="5">3.6.1.-</ecNumber>
    </recommendedName>
</protein>
<feature type="active site" description="Proton acceptor" evidence="5">
    <location>
        <position position="69"/>
    </location>
</feature>
<comment type="function">
    <text evidence="5">Nucleoside triphosphate pyrophosphatase that hydrolyzes 7-methyl-GTP (m(7)GTP). May have a dual role in cell division arrest and in preventing the incorporation of modified nucleotides into cellular nucleic acids.</text>
</comment>
<dbReference type="HAMAP" id="MF_00528">
    <property type="entry name" value="Maf"/>
    <property type="match status" value="1"/>
</dbReference>
<dbReference type="EMBL" id="JAUOQI010000018">
    <property type="protein sequence ID" value="MDO6579333.1"/>
    <property type="molecule type" value="Genomic_DNA"/>
</dbReference>
<dbReference type="GO" id="GO:0009117">
    <property type="term" value="P:nucleotide metabolic process"/>
    <property type="evidence" value="ECO:0007669"/>
    <property type="project" value="UniProtKB-KW"/>
</dbReference>
<dbReference type="Gene3D" id="3.90.950.10">
    <property type="match status" value="1"/>
</dbReference>
<keyword evidence="3 5" id="KW-0378">Hydrolase</keyword>
<dbReference type="InterPro" id="IPR029001">
    <property type="entry name" value="ITPase-like_fam"/>
</dbReference>
<accession>A0AAW7Z702</accession>
<dbReference type="PANTHER" id="PTHR43213:SF10">
    <property type="entry name" value="7-METHYL-GTP PYROPHOSPHATASE"/>
    <property type="match status" value="1"/>
</dbReference>
<dbReference type="SUPFAM" id="SSF52972">
    <property type="entry name" value="ITPase-like"/>
    <property type="match status" value="1"/>
</dbReference>
<keyword evidence="8" id="KW-1185">Reference proteome</keyword>
<evidence type="ECO:0000313" key="6">
    <source>
        <dbReference type="EMBL" id="AMJ73936.1"/>
    </source>
</evidence>
<evidence type="ECO:0000256" key="3">
    <source>
        <dbReference type="ARBA" id="ARBA00022801"/>
    </source>
</evidence>
<sequence>MTTLVLASSSKYRQQLLSNIGIQAEISKPDIDETPLPDETPLALCKRLAFEKAKKIAQQQPGRIVIGSDQVASVEGPDGKVILGKPGTVENAVAQLKMCQGKSVYFYTAISLCKAEDDEDLPDILTSNLDTITRAEETCVYFRSHKEAQLRAYVEAEMPLDCAGSFKCEGMGALLFERITSRDPNTLIGLPVMLLHNMLDKHFNIDLLDLATAKA</sequence>
<comment type="caution">
    <text evidence="5">Lacks conserved residue(s) required for the propagation of feature annotation.</text>
</comment>
<keyword evidence="4 5" id="KW-0546">Nucleotide metabolism</keyword>
<dbReference type="EMBL" id="CP013926">
    <property type="protein sequence ID" value="AMJ73936.1"/>
    <property type="molecule type" value="Genomic_DNA"/>
</dbReference>
<evidence type="ECO:0000313" key="7">
    <source>
        <dbReference type="EMBL" id="MDO6579333.1"/>
    </source>
</evidence>
<dbReference type="AlphaFoldDB" id="A0AAW7Z702"/>
<dbReference type="RefSeq" id="WP_057792386.1">
    <property type="nucleotide sequence ID" value="NZ_CANLMS010000003.1"/>
</dbReference>
<comment type="subcellular location">
    <subcellularLocation>
        <location evidence="1 5">Cytoplasm</location>
    </subcellularLocation>
</comment>
<feature type="site" description="Important for substrate specificity" evidence="5">
    <location>
        <position position="12"/>
    </location>
</feature>
<dbReference type="Proteomes" id="UP001170717">
    <property type="component" value="Unassembled WGS sequence"/>
</dbReference>
<dbReference type="Pfam" id="PF02545">
    <property type="entry name" value="Maf"/>
    <property type="match status" value="1"/>
</dbReference>
<feature type="site" description="Important for substrate specificity" evidence="5">
    <location>
        <position position="169"/>
    </location>
</feature>
<reference evidence="6 8" key="1">
    <citation type="submission" date="2015-12" db="EMBL/GenBank/DDBJ databases">
        <title>Intraspecies pangenome expansion in the marine bacterium Alteromonas.</title>
        <authorList>
            <person name="Lopez-Perez M."/>
            <person name="Rodriguez-Valera F."/>
        </authorList>
    </citation>
    <scope>NUCLEOTIDE SEQUENCE [LARGE SCALE GENOMIC DNA]</scope>
    <source>
        <strain evidence="6 8">LMG 21861</strain>
    </source>
</reference>
<comment type="catalytic activity">
    <reaction evidence="5">
        <text>N(7)-methyl-GTP + H2O = N(7)-methyl-GMP + diphosphate + H(+)</text>
        <dbReference type="Rhea" id="RHEA:58744"/>
        <dbReference type="ChEBI" id="CHEBI:15377"/>
        <dbReference type="ChEBI" id="CHEBI:15378"/>
        <dbReference type="ChEBI" id="CHEBI:33019"/>
        <dbReference type="ChEBI" id="CHEBI:58285"/>
        <dbReference type="ChEBI" id="CHEBI:87133"/>
    </reaction>
</comment>
<dbReference type="NCBIfam" id="TIGR00172">
    <property type="entry name" value="maf"/>
    <property type="match status" value="1"/>
</dbReference>
<dbReference type="InterPro" id="IPR003697">
    <property type="entry name" value="Maf-like"/>
</dbReference>
<organism evidence="7 9">
    <name type="scientific">Alteromonas stellipolaris</name>
    <dbReference type="NCBI Taxonomy" id="233316"/>
    <lineage>
        <taxon>Bacteria</taxon>
        <taxon>Pseudomonadati</taxon>
        <taxon>Pseudomonadota</taxon>
        <taxon>Gammaproteobacteria</taxon>
        <taxon>Alteromonadales</taxon>
        <taxon>Alteromonadaceae</taxon>
        <taxon>Alteromonas/Salinimonas group</taxon>
        <taxon>Alteromonas</taxon>
    </lineage>
</organism>
<dbReference type="KEGG" id="asq:AVL57_08030"/>